<comment type="caution">
    <text evidence="1">The sequence shown here is derived from an EMBL/GenBank/DDBJ whole genome shotgun (WGS) entry which is preliminary data.</text>
</comment>
<gene>
    <name evidence="1" type="ORF">APHACPA_0922</name>
</gene>
<evidence type="ECO:0000313" key="2">
    <source>
        <dbReference type="Proteomes" id="UP000033556"/>
    </source>
</evidence>
<keyword evidence="2" id="KW-1185">Reference proteome</keyword>
<evidence type="ECO:0000313" key="1">
    <source>
        <dbReference type="EMBL" id="KJV61906.1"/>
    </source>
</evidence>
<reference evidence="1 2" key="1">
    <citation type="submission" date="2015-01" db="EMBL/GenBank/DDBJ databases">
        <title>Genome Sequencing of Rickettsiales.</title>
        <authorList>
            <person name="Daugherty S.C."/>
            <person name="Su Q."/>
            <person name="Abolude K."/>
            <person name="Beier-Sexton M."/>
            <person name="Carlyon J.A."/>
            <person name="Carter R."/>
            <person name="Day N.P."/>
            <person name="Dumler S.J."/>
            <person name="Dyachenko V."/>
            <person name="Godinez A."/>
            <person name="Kurtti T.J."/>
            <person name="Lichay M."/>
            <person name="Mullins K.E."/>
            <person name="Ott S."/>
            <person name="Pappas-Brown V."/>
            <person name="Paris D.H."/>
            <person name="Patel P."/>
            <person name="Richards A.L."/>
            <person name="Sadzewicz L."/>
            <person name="Sears K."/>
            <person name="Seidman D."/>
            <person name="Sengamalay N."/>
            <person name="Stenos J."/>
            <person name="Tallon L.J."/>
            <person name="Vincent G."/>
            <person name="Fraser C.M."/>
            <person name="Munderloh U."/>
            <person name="Dunning-Hotopp J.C."/>
        </authorList>
    </citation>
    <scope>NUCLEOTIDE SEQUENCE [LARGE SCALE GENOMIC DNA]</scope>
    <source>
        <strain evidence="1 2">Ac/Pa</strain>
    </source>
</reference>
<dbReference type="AlphaFoldDB" id="A0A0F3N267"/>
<dbReference type="EMBL" id="LANR01000001">
    <property type="protein sequence ID" value="KJV61906.1"/>
    <property type="molecule type" value="Genomic_DNA"/>
</dbReference>
<sequence>MSIKKNPVYLSLHGQFDLKDEEIASYINKIIKGQRTFFHDNDLPYYLISLIEGNQSRHMGGTGLTHSFTAFIPQGLDKQDYITLLALNIYIIGQGRKYVIT</sequence>
<dbReference type="Proteomes" id="UP000033556">
    <property type="component" value="Unassembled WGS sequence"/>
</dbReference>
<accession>A0A0F3N267</accession>
<organism evidence="1 2">
    <name type="scientific">Rickettsia amblyommatis str. Ac/Pa</name>
    <dbReference type="NCBI Taxonomy" id="1359164"/>
    <lineage>
        <taxon>Bacteria</taxon>
        <taxon>Pseudomonadati</taxon>
        <taxon>Pseudomonadota</taxon>
        <taxon>Alphaproteobacteria</taxon>
        <taxon>Rickettsiales</taxon>
        <taxon>Rickettsiaceae</taxon>
        <taxon>Rickettsieae</taxon>
        <taxon>Rickettsia</taxon>
        <taxon>spotted fever group</taxon>
    </lineage>
</organism>
<protein>
    <submittedName>
        <fullName evidence="1">Uncharacterized protein</fullName>
    </submittedName>
</protein>
<proteinExistence type="predicted"/>
<name>A0A0F3N267_RICAM</name>
<dbReference type="PATRIC" id="fig|1359164.3.peg.910"/>